<reference evidence="5 6" key="1">
    <citation type="submission" date="2018-11" db="EMBL/GenBank/DDBJ databases">
        <title>Gemmobacter sp. nov., YIM 102744-1 draft genome.</title>
        <authorList>
            <person name="Li G."/>
            <person name="Jiang Y."/>
        </authorList>
    </citation>
    <scope>NUCLEOTIDE SEQUENCE [LARGE SCALE GENOMIC DNA]</scope>
    <source>
        <strain evidence="5 6">YIM 102744-1</strain>
    </source>
</reference>
<evidence type="ECO:0000259" key="4">
    <source>
        <dbReference type="PROSITE" id="PS50943"/>
    </source>
</evidence>
<keyword evidence="2" id="KW-0238">DNA-binding</keyword>
<dbReference type="InterPro" id="IPR001387">
    <property type="entry name" value="Cro/C1-type_HTH"/>
</dbReference>
<dbReference type="InterPro" id="IPR010982">
    <property type="entry name" value="Lambda_DNA-bd_dom_sf"/>
</dbReference>
<protein>
    <submittedName>
        <fullName evidence="5">Helix-turn-helix domain-containing protein</fullName>
    </submittedName>
</protein>
<dbReference type="NCBIfam" id="NF041265">
    <property type="entry name" value="NadS"/>
    <property type="match status" value="1"/>
</dbReference>
<dbReference type="OrthoDB" id="461984at2"/>
<dbReference type="Gene3D" id="1.10.260.40">
    <property type="entry name" value="lambda repressor-like DNA-binding domains"/>
    <property type="match status" value="1"/>
</dbReference>
<dbReference type="Pfam" id="PF01381">
    <property type="entry name" value="HTH_3"/>
    <property type="match status" value="1"/>
</dbReference>
<proteinExistence type="predicted"/>
<dbReference type="PANTHER" id="PTHR36511">
    <property type="entry name" value="MERR FAMILY BACTERIAL REGULATORY PROTEIN"/>
    <property type="match status" value="1"/>
</dbReference>
<comment type="caution">
    <text evidence="5">The sequence shown here is derived from an EMBL/GenBank/DDBJ whole genome shotgun (WGS) entry which is preliminary data.</text>
</comment>
<feature type="domain" description="HTH cro/C1-type" evidence="4">
    <location>
        <begin position="35"/>
        <end position="71"/>
    </location>
</feature>
<dbReference type="GO" id="GO:0003677">
    <property type="term" value="F:DNA binding"/>
    <property type="evidence" value="ECO:0007669"/>
    <property type="project" value="UniProtKB-KW"/>
</dbReference>
<evidence type="ECO:0000256" key="2">
    <source>
        <dbReference type="ARBA" id="ARBA00023125"/>
    </source>
</evidence>
<sequence>MSFGAELIASAKEALAIAEGRQEPAAVFVPESIDVAAIRKRQKLSQAEFAARYGLSAGTIKDWEQKRRQPDRAAMLFLKVIDQAPDMVARAIRA</sequence>
<dbReference type="AlphaFoldDB" id="A0A3P3D6U2"/>
<keyword evidence="6" id="KW-1185">Reference proteome</keyword>
<evidence type="ECO:0000313" key="6">
    <source>
        <dbReference type="Proteomes" id="UP000282125"/>
    </source>
</evidence>
<dbReference type="PANTHER" id="PTHR36511:SF3">
    <property type="entry name" value="ANTITOXIN HIGA-2"/>
    <property type="match status" value="1"/>
</dbReference>
<dbReference type="SMART" id="SM00530">
    <property type="entry name" value="HTH_XRE"/>
    <property type="match status" value="1"/>
</dbReference>
<evidence type="ECO:0000256" key="1">
    <source>
        <dbReference type="ARBA" id="ARBA00023015"/>
    </source>
</evidence>
<dbReference type="SUPFAM" id="SSF47413">
    <property type="entry name" value="lambda repressor-like DNA-binding domains"/>
    <property type="match status" value="1"/>
</dbReference>
<name>A0A3P3D6U2_9RHOB</name>
<dbReference type="EMBL" id="RRAZ01000046">
    <property type="protein sequence ID" value="RRH69286.1"/>
    <property type="molecule type" value="Genomic_DNA"/>
</dbReference>
<dbReference type="InterPro" id="IPR052359">
    <property type="entry name" value="HTH-type_reg/antitoxin"/>
</dbReference>
<accession>A0A3P3D6U2</accession>
<dbReference type="RefSeq" id="WP_124966682.1">
    <property type="nucleotide sequence ID" value="NZ_RRAZ01000046.1"/>
</dbReference>
<organism evidence="5 6">
    <name type="scientific">Falsigemmobacter faecalis</name>
    <dbReference type="NCBI Taxonomy" id="2488730"/>
    <lineage>
        <taxon>Bacteria</taxon>
        <taxon>Pseudomonadati</taxon>
        <taxon>Pseudomonadota</taxon>
        <taxon>Alphaproteobacteria</taxon>
        <taxon>Rhodobacterales</taxon>
        <taxon>Paracoccaceae</taxon>
        <taxon>Falsigemmobacter</taxon>
    </lineage>
</organism>
<keyword evidence="1" id="KW-0805">Transcription regulation</keyword>
<evidence type="ECO:0000256" key="3">
    <source>
        <dbReference type="ARBA" id="ARBA00023163"/>
    </source>
</evidence>
<dbReference type="Proteomes" id="UP000282125">
    <property type="component" value="Unassembled WGS sequence"/>
</dbReference>
<dbReference type="CDD" id="cd00093">
    <property type="entry name" value="HTH_XRE"/>
    <property type="match status" value="1"/>
</dbReference>
<evidence type="ECO:0000313" key="5">
    <source>
        <dbReference type="EMBL" id="RRH69286.1"/>
    </source>
</evidence>
<dbReference type="InterPro" id="IPR047761">
    <property type="entry name" value="NadS-like"/>
</dbReference>
<dbReference type="PROSITE" id="PS50943">
    <property type="entry name" value="HTH_CROC1"/>
    <property type="match status" value="1"/>
</dbReference>
<gene>
    <name evidence="5" type="ORF">EG244_18675</name>
</gene>
<keyword evidence="3" id="KW-0804">Transcription</keyword>